<proteinExistence type="predicted"/>
<protein>
    <submittedName>
        <fullName evidence="1">ISBma2, transposase</fullName>
    </submittedName>
</protein>
<reference evidence="2" key="2">
    <citation type="journal article" date="2011" name="J. Biotechnol.">
        <title>Genome sequence of B. amyloliquefaciens type strain DSM7(T) reveals differences to plant-associated B. amyloliquefaciens FZB42.</title>
        <authorList>
            <person name="Ruckert C."/>
            <person name="Blom J."/>
            <person name="Chen X."/>
            <person name="Reva O."/>
            <person name="Borriss R."/>
        </authorList>
    </citation>
    <scope>NUCLEOTIDE SEQUENCE [LARGE SCALE GENOMIC DNA]</scope>
    <source>
        <strain evidence="2">DSM 7</strain>
    </source>
</reference>
<sequence length="63" mass="7376">MKSKKKGRYPAFRLSRKSRQPLFLLKISDGVFLTFHTRNASQNTAEFVLLDQLAEEDHLLRNI</sequence>
<evidence type="ECO:0000313" key="1">
    <source>
        <dbReference type="EMBL" id="CBI41355.1"/>
    </source>
</evidence>
<dbReference type="KEGG" id="bao:BAMF_0229"/>
<dbReference type="EMBL" id="FN597644">
    <property type="protein sequence ID" value="CBI41355.1"/>
    <property type="molecule type" value="Genomic_DNA"/>
</dbReference>
<organism evidence="1 2">
    <name type="scientific">Bacillus amyloliquefaciens (strain ATCC 23350 / DSM 7 / BCRC 11601 / CCUG 28519 / NBRC 15535 / NRRL B-14393 / F)</name>
    <dbReference type="NCBI Taxonomy" id="692420"/>
    <lineage>
        <taxon>Bacteria</taxon>
        <taxon>Bacillati</taxon>
        <taxon>Bacillota</taxon>
        <taxon>Bacilli</taxon>
        <taxon>Bacillales</taxon>
        <taxon>Bacillaceae</taxon>
        <taxon>Bacillus</taxon>
        <taxon>Bacillus amyloliquefaciens group</taxon>
    </lineage>
</organism>
<keyword evidence="2" id="KW-1185">Reference proteome</keyword>
<accession>A0A9P1JE43</accession>
<evidence type="ECO:0000313" key="2">
    <source>
        <dbReference type="Proteomes" id="UP000006562"/>
    </source>
</evidence>
<name>A0A9P1JE43_BACAS</name>
<gene>
    <name evidence="1" type="primary">RBAM_002850</name>
    <name evidence="1" type="ordered locus">BAMF_0229</name>
</gene>
<dbReference type="AlphaFoldDB" id="A0A9P1JE43"/>
<dbReference type="Proteomes" id="UP000006562">
    <property type="component" value="Chromosome"/>
</dbReference>
<reference evidence="1 2" key="1">
    <citation type="journal article" date="2011" name="Int. J. Syst. Evol. Microbiol.">
        <title>Relationship of Bacillus amyloliquefaciens clades associated with strains DSM 7T and FZB42T: a proposal for Bacillus amyloliquefaciens subsp. amyloliquefaciens subsp. nov. and Bacillus amyloliquefaciens subsp. plantarum subsp. nov. based on complete genome sequence comparisons.</title>
        <authorList>
            <person name="Borriss R."/>
            <person name="Chen X.H."/>
            <person name="Rueckert C."/>
            <person name="Blom J."/>
            <person name="Becker A."/>
            <person name="Baumgarth B."/>
            <person name="Fan B."/>
            <person name="Pukall R."/>
            <person name="Schumann P."/>
            <person name="Sproer C."/>
            <person name="Junge H."/>
            <person name="Vater J."/>
            <person name="Puhler A."/>
            <person name="Klenk H.P."/>
        </authorList>
    </citation>
    <scope>NUCLEOTIDE SEQUENCE [LARGE SCALE GENOMIC DNA]</scope>
    <source>
        <strain evidence="2">DSM 7</strain>
    </source>
</reference>